<keyword evidence="5" id="KW-1185">Reference proteome</keyword>
<dbReference type="AlphaFoldDB" id="A0A1A8ZM12"/>
<gene>
    <name evidence="2" type="ORF">POVWA1_049620</name>
    <name evidence="3" type="ORF">POVWA2_048710</name>
</gene>
<dbReference type="EMBL" id="FLRE01000175">
    <property type="protein sequence ID" value="SBT44858.1"/>
    <property type="molecule type" value="Genomic_DNA"/>
</dbReference>
<evidence type="ECO:0000313" key="4">
    <source>
        <dbReference type="Proteomes" id="UP000078550"/>
    </source>
</evidence>
<proteinExistence type="predicted"/>
<name>A0A1A8ZM12_PLAOA</name>
<feature type="compositionally biased region" description="Polar residues" evidence="1">
    <location>
        <begin position="135"/>
        <end position="151"/>
    </location>
</feature>
<dbReference type="Proteomes" id="UP000078550">
    <property type="component" value="Unassembled WGS sequence"/>
</dbReference>
<dbReference type="EMBL" id="FLRD01000134">
    <property type="protein sequence ID" value="SBT44337.1"/>
    <property type="molecule type" value="Genomic_DNA"/>
</dbReference>
<sequence length="378" mass="44144">MNDSNASLSRKFSCPTNEKPEDGNKKRTKLIRLRNGHFRRIVDISNIDEKKILPNSCTFPCSTPRTEANGIFLITRSAVIYTFLHVLILSSSDNKEKKWEEVPEVPSPNGYRERRNSSMSPPSYIVTVEEEKSSEQPSARTISEFSLTCTSAKDEENESVKTQPGEEEVEEEQDEDAEEEEVEEEEEAEEAEEEEEEEDFIAEKEEEKVEEKEEEKEEVPPEDKQLIAPSKTLMRGIKTNIYFLSNKEKVQALMCYNYKCNAVVFEKDTFLRYLYMKSINNIILNERMIEELCKLEELKYVLASNSIVVESTDFLKPLIIEFESSISKKIFVKHIKLNAQKEMDMKKFDEYLYELDPNEKLRLRKVERFHSFNKLVAE</sequence>
<feature type="region of interest" description="Disordered" evidence="1">
    <location>
        <begin position="1"/>
        <end position="26"/>
    </location>
</feature>
<feature type="region of interest" description="Disordered" evidence="1">
    <location>
        <begin position="95"/>
        <end position="225"/>
    </location>
</feature>
<evidence type="ECO:0000313" key="3">
    <source>
        <dbReference type="EMBL" id="SBT44858.1"/>
    </source>
</evidence>
<organism evidence="3 4">
    <name type="scientific">Plasmodium ovale wallikeri</name>
    <dbReference type="NCBI Taxonomy" id="864142"/>
    <lineage>
        <taxon>Eukaryota</taxon>
        <taxon>Sar</taxon>
        <taxon>Alveolata</taxon>
        <taxon>Apicomplexa</taxon>
        <taxon>Aconoidasida</taxon>
        <taxon>Haemosporida</taxon>
        <taxon>Plasmodiidae</taxon>
        <taxon>Plasmodium</taxon>
        <taxon>Plasmodium (Plasmodium)</taxon>
    </lineage>
</organism>
<evidence type="ECO:0000256" key="1">
    <source>
        <dbReference type="SAM" id="MobiDB-lite"/>
    </source>
</evidence>
<accession>A0A1A8ZM12</accession>
<dbReference type="Proteomes" id="UP000078555">
    <property type="component" value="Unassembled WGS sequence"/>
</dbReference>
<reference evidence="4 5" key="1">
    <citation type="submission" date="2016-05" db="EMBL/GenBank/DDBJ databases">
        <authorList>
            <person name="Naeem Raeece"/>
        </authorList>
    </citation>
    <scope>NUCLEOTIDE SEQUENCE [LARGE SCALE GENOMIC DNA]</scope>
</reference>
<evidence type="ECO:0000313" key="5">
    <source>
        <dbReference type="Proteomes" id="UP000078555"/>
    </source>
</evidence>
<feature type="compositionally biased region" description="Polar residues" evidence="1">
    <location>
        <begin position="1"/>
        <end position="16"/>
    </location>
</feature>
<feature type="compositionally biased region" description="Acidic residues" evidence="1">
    <location>
        <begin position="165"/>
        <end position="200"/>
    </location>
</feature>
<feature type="compositionally biased region" description="Basic and acidic residues" evidence="1">
    <location>
        <begin position="201"/>
        <end position="211"/>
    </location>
</feature>
<protein>
    <submittedName>
        <fullName evidence="3">Uncharacterized protein</fullName>
    </submittedName>
</protein>
<evidence type="ECO:0000313" key="2">
    <source>
        <dbReference type="EMBL" id="SBT44337.1"/>
    </source>
</evidence>
<reference evidence="3" key="2">
    <citation type="submission" date="2016-05" db="EMBL/GenBank/DDBJ databases">
        <authorList>
            <person name="Lavstsen T."/>
            <person name="Jespersen J.S."/>
        </authorList>
    </citation>
    <scope>NUCLEOTIDE SEQUENCE [LARGE SCALE GENOMIC DNA]</scope>
</reference>